<name>A0AA50A9H3_9BIVA</name>
<dbReference type="EMBL" id="OQ971971">
    <property type="protein sequence ID" value="WLN44345.1"/>
    <property type="molecule type" value="mRNA"/>
</dbReference>
<feature type="transmembrane region" description="Helical" evidence="10">
    <location>
        <begin position="415"/>
        <end position="436"/>
    </location>
</feature>
<evidence type="ECO:0000256" key="5">
    <source>
        <dbReference type="ARBA" id="ARBA00022989"/>
    </source>
</evidence>
<feature type="binding site" evidence="8">
    <location>
        <position position="431"/>
    </location>
    <ligand>
        <name>Na(+)</name>
        <dbReference type="ChEBI" id="CHEBI:29101"/>
        <label>1</label>
    </ligand>
</feature>
<feature type="transmembrane region" description="Helical" evidence="10">
    <location>
        <begin position="305"/>
        <end position="325"/>
    </location>
</feature>
<feature type="binding site" evidence="8">
    <location>
        <position position="430"/>
    </location>
    <ligand>
        <name>Na(+)</name>
        <dbReference type="ChEBI" id="CHEBI:29101"/>
        <label>1</label>
    </ligand>
</feature>
<keyword evidence="8" id="KW-0915">Sodium</keyword>
<feature type="transmembrane region" description="Helical" evidence="10">
    <location>
        <begin position="337"/>
        <end position="363"/>
    </location>
</feature>
<dbReference type="PRINTS" id="PR00176">
    <property type="entry name" value="NANEUSMPORT"/>
</dbReference>
<dbReference type="Pfam" id="PF00209">
    <property type="entry name" value="SNF"/>
    <property type="match status" value="1"/>
</dbReference>
<keyword evidence="6 10" id="KW-0472">Membrane</keyword>
<organism evidence="11">
    <name type="scientific">Sinonovacula rivularis</name>
    <dbReference type="NCBI Taxonomy" id="489091"/>
    <lineage>
        <taxon>Eukaryota</taxon>
        <taxon>Metazoa</taxon>
        <taxon>Spiralia</taxon>
        <taxon>Lophotrochozoa</taxon>
        <taxon>Mollusca</taxon>
        <taxon>Bivalvia</taxon>
        <taxon>Autobranchia</taxon>
        <taxon>Heteroconchia</taxon>
        <taxon>Euheterodonta</taxon>
        <taxon>Imparidentia</taxon>
        <taxon>Neoheterodontei</taxon>
        <taxon>Cardiida</taxon>
        <taxon>Tellinoidea</taxon>
        <taxon>Solecurtidae</taxon>
        <taxon>Sinonovacula</taxon>
    </lineage>
</organism>
<dbReference type="AlphaFoldDB" id="A0AA50A9H3"/>
<dbReference type="GO" id="GO:0089718">
    <property type="term" value="P:amino acid import across plasma membrane"/>
    <property type="evidence" value="ECO:0007669"/>
    <property type="project" value="TreeGrafter"/>
</dbReference>
<dbReference type="PANTHER" id="PTHR11616:SF321">
    <property type="entry name" value="SODIUM-DEPENDENT NUTRIENT AMINO ACID TRANSPORTER 1-RELATED"/>
    <property type="match status" value="1"/>
</dbReference>
<comment type="similarity">
    <text evidence="2">Belongs to the sodium:neurotransmitter symporter (SNF) (TC 2.A.22) family.</text>
</comment>
<proteinExistence type="evidence at transcript level"/>
<feature type="transmembrane region" description="Helical" evidence="10">
    <location>
        <begin position="456"/>
        <end position="475"/>
    </location>
</feature>
<dbReference type="NCBIfam" id="NF037979">
    <property type="entry name" value="Na_transp"/>
    <property type="match status" value="1"/>
</dbReference>
<evidence type="ECO:0000256" key="6">
    <source>
        <dbReference type="ARBA" id="ARBA00023136"/>
    </source>
</evidence>
<dbReference type="GO" id="GO:0005283">
    <property type="term" value="F:amino acid:sodium symporter activity"/>
    <property type="evidence" value="ECO:0007669"/>
    <property type="project" value="TreeGrafter"/>
</dbReference>
<keyword evidence="9" id="KW-1015">Disulfide bond</keyword>
<dbReference type="GO" id="GO:0005886">
    <property type="term" value="C:plasma membrane"/>
    <property type="evidence" value="ECO:0007669"/>
    <property type="project" value="TreeGrafter"/>
</dbReference>
<sequence>MAGETVYIELKVGNSNESETLRHLNNLEESSAAADDAEVRKDVSRDRWGSRFEFLLAIIGYTVGIGSIYRFPVKCATNGGGAFLIPFFFFMFLCGGPLYYIEVCIGQYYGKSAGVAFEMCPLFKGLGLLMVMISFNILWYYLTITAWILYYFVNSFYKPLPWSTCGNWWNTNFCKELLIVGDLIPMKNRTDPWYNLTDITRTVSPALEFWRHKVLRVSDGLESMGSIQWHLVIGSFVGWALVVVSLIKGVKSLGKVVYVTAIAPYILLTVLLIQGLTLDGAIDGLVWYITPDWSKLAQTQVWLDAAIQVFFSLGPTYGGVISLASHNHFRQKSIVEVTVCVLLDTFTAFYAGLVVFSCLGFMAKETGVSVDELAKSSDEYLPAFQCTAQSMNREGPGLAFVAYPEALSRMPLPQLWAVLFFLTLITVAFDSTFGMYETVIGTLFDMFPSASKLIKYVILVGVAGLLFLVSLPLSMNGGIYLFQLADWYMAAFALLFGSALEGIVVCWIYGSDRLAHDIEMMTGRKSSVFLRFLWCILMTGTLLVCFIASLFIYEEPNYGDGYVFKPYAIFIGVMLSLLPFVPVVVCMIKGIVQTNGTILQRLSTLLKPSPKWQPFDAKAREMCRTQPYRYENRVIQRIKRNIMGNKDTPWI</sequence>
<feature type="transmembrane region" description="Helical" evidence="10">
    <location>
        <begin position="54"/>
        <end position="71"/>
    </location>
</feature>
<evidence type="ECO:0000256" key="7">
    <source>
        <dbReference type="ARBA" id="ARBA00023180"/>
    </source>
</evidence>
<keyword evidence="3" id="KW-0813">Transport</keyword>
<keyword evidence="7" id="KW-0325">Glycoprotein</keyword>
<feature type="binding site" evidence="8">
    <location>
        <position position="312"/>
    </location>
    <ligand>
        <name>Na(+)</name>
        <dbReference type="ChEBI" id="CHEBI:29101"/>
        <label>1</label>
    </ligand>
</feature>
<feature type="transmembrane region" description="Helical" evidence="10">
    <location>
        <begin position="227"/>
        <end position="247"/>
    </location>
</feature>
<accession>A0AA50A9H3</accession>
<evidence type="ECO:0000256" key="9">
    <source>
        <dbReference type="PIRSR" id="PIRSR600175-2"/>
    </source>
</evidence>
<feature type="binding site" evidence="8">
    <location>
        <position position="63"/>
    </location>
    <ligand>
        <name>Na(+)</name>
        <dbReference type="ChEBI" id="CHEBI:29101"/>
        <label>1</label>
    </ligand>
</feature>
<evidence type="ECO:0000256" key="2">
    <source>
        <dbReference type="ARBA" id="ARBA00006459"/>
    </source>
</evidence>
<feature type="disulfide bond" evidence="9">
    <location>
        <begin position="165"/>
        <end position="174"/>
    </location>
</feature>
<dbReference type="InterPro" id="IPR000175">
    <property type="entry name" value="Na/ntran_symport"/>
</dbReference>
<feature type="binding site" evidence="8">
    <location>
        <position position="60"/>
    </location>
    <ligand>
        <name>Na(+)</name>
        <dbReference type="ChEBI" id="CHEBI:29101"/>
        <label>1</label>
    </ligand>
</feature>
<evidence type="ECO:0000256" key="10">
    <source>
        <dbReference type="SAM" id="Phobius"/>
    </source>
</evidence>
<feature type="transmembrane region" description="Helical" evidence="10">
    <location>
        <begin position="83"/>
        <end position="105"/>
    </location>
</feature>
<feature type="transmembrane region" description="Helical" evidence="10">
    <location>
        <begin position="487"/>
        <end position="509"/>
    </location>
</feature>
<keyword evidence="4 10" id="KW-0812">Transmembrane</keyword>
<feature type="transmembrane region" description="Helical" evidence="10">
    <location>
        <begin position="126"/>
        <end position="153"/>
    </location>
</feature>
<keyword evidence="5 10" id="KW-1133">Transmembrane helix</keyword>
<protein>
    <submittedName>
        <fullName evidence="11">AAT6</fullName>
    </submittedName>
</protein>
<keyword evidence="8" id="KW-0479">Metal-binding</keyword>
<evidence type="ECO:0000256" key="3">
    <source>
        <dbReference type="ARBA" id="ARBA00022448"/>
    </source>
</evidence>
<dbReference type="GO" id="GO:0046872">
    <property type="term" value="F:metal ion binding"/>
    <property type="evidence" value="ECO:0007669"/>
    <property type="project" value="UniProtKB-KW"/>
</dbReference>
<evidence type="ECO:0000256" key="1">
    <source>
        <dbReference type="ARBA" id="ARBA00004141"/>
    </source>
</evidence>
<dbReference type="PANTHER" id="PTHR11616">
    <property type="entry name" value="SODIUM/CHLORIDE DEPENDENT TRANSPORTER"/>
    <property type="match status" value="1"/>
</dbReference>
<feature type="transmembrane region" description="Helical" evidence="10">
    <location>
        <begin position="567"/>
        <end position="592"/>
    </location>
</feature>
<dbReference type="PROSITE" id="PS50267">
    <property type="entry name" value="NA_NEUROTRAN_SYMP_3"/>
    <property type="match status" value="1"/>
</dbReference>
<feature type="transmembrane region" description="Helical" evidence="10">
    <location>
        <begin position="529"/>
        <end position="552"/>
    </location>
</feature>
<dbReference type="SUPFAM" id="SSF161070">
    <property type="entry name" value="SNF-like"/>
    <property type="match status" value="1"/>
</dbReference>
<evidence type="ECO:0000256" key="4">
    <source>
        <dbReference type="ARBA" id="ARBA00022692"/>
    </source>
</evidence>
<evidence type="ECO:0000256" key="8">
    <source>
        <dbReference type="PIRSR" id="PIRSR600175-1"/>
    </source>
</evidence>
<evidence type="ECO:0000313" key="11">
    <source>
        <dbReference type="EMBL" id="WLN44345.1"/>
    </source>
</evidence>
<reference evidence="11" key="1">
    <citation type="submission" date="2023-05" db="EMBL/GenBank/DDBJ databases">
        <authorList>
            <person name="Wang S.S."/>
        </authorList>
    </citation>
    <scope>NUCLEOTIDE SEQUENCE</scope>
    <source>
        <strain evidence="11">SLC6</strain>
    </source>
</reference>
<feature type="transmembrane region" description="Helical" evidence="10">
    <location>
        <begin position="256"/>
        <end position="277"/>
    </location>
</feature>
<comment type="subcellular location">
    <subcellularLocation>
        <location evidence="1">Membrane</location>
        <topology evidence="1">Multi-pass membrane protein</topology>
    </subcellularLocation>
</comment>
<dbReference type="InterPro" id="IPR037272">
    <property type="entry name" value="SNS_sf"/>
</dbReference>